<dbReference type="Pfam" id="PF02678">
    <property type="entry name" value="Pirin"/>
    <property type="match status" value="1"/>
</dbReference>
<dbReference type="InterPro" id="IPR011051">
    <property type="entry name" value="RmlC_Cupin_sf"/>
</dbReference>
<evidence type="ECO:0000259" key="4">
    <source>
        <dbReference type="Pfam" id="PF17954"/>
    </source>
</evidence>
<dbReference type="CDD" id="cd02910">
    <property type="entry name" value="cupin_Yhhw_N"/>
    <property type="match status" value="1"/>
</dbReference>
<dbReference type="Gene3D" id="2.60.120.10">
    <property type="entry name" value="Jelly Rolls"/>
    <property type="match status" value="2"/>
</dbReference>
<gene>
    <name evidence="5" type="ORF">SAMN05421739_1067</name>
</gene>
<dbReference type="EMBL" id="FOOT01000006">
    <property type="protein sequence ID" value="SFH11790.1"/>
    <property type="molecule type" value="Genomic_DNA"/>
</dbReference>
<comment type="similarity">
    <text evidence="1 2">Belongs to the pirin family.</text>
</comment>
<evidence type="ECO:0000313" key="5">
    <source>
        <dbReference type="EMBL" id="SFH11790.1"/>
    </source>
</evidence>
<proteinExistence type="inferred from homology"/>
<keyword evidence="6" id="KW-1185">Reference proteome</keyword>
<dbReference type="InterPro" id="IPR014710">
    <property type="entry name" value="RmlC-like_jellyroll"/>
</dbReference>
<sequence>MQPWVLYQAFLLPCLPLANKKSTVSVKPKQTGRGLRPVTLCILEKPTMIKLIPAAEHHHAKIGDWLESYYLFSFADYYDPANVQFGPLRVFNHDRITGQNGFPLHPHAEMEVVTIVLNGELTHKDSLSNDITLKAGDVQRMTSGTGFSHSESNNSDKNTELLQLWFLPNKKGLAPAYESMSLDFLDAKNKLVPLVTGQKVLENVVYLNSNSTVYYGHVGRGESIDFKTFKIRKALVYVLTGGMLVNNVEAETGDQVRLESQDIISLHGSAEATFILVDVPATEVNY</sequence>
<protein>
    <recommendedName>
        <fullName evidence="7">Pirin family protein</fullName>
    </recommendedName>
</protein>
<accession>A0A1I2XE69</accession>
<dbReference type="PANTHER" id="PTHR43212">
    <property type="entry name" value="QUERCETIN 2,3-DIOXYGENASE"/>
    <property type="match status" value="1"/>
</dbReference>
<dbReference type="InterPro" id="IPR003829">
    <property type="entry name" value="Pirin_N_dom"/>
</dbReference>
<organism evidence="5 6">
    <name type="scientific">Pontibacter chinhatensis</name>
    <dbReference type="NCBI Taxonomy" id="1436961"/>
    <lineage>
        <taxon>Bacteria</taxon>
        <taxon>Pseudomonadati</taxon>
        <taxon>Bacteroidota</taxon>
        <taxon>Cytophagia</taxon>
        <taxon>Cytophagales</taxon>
        <taxon>Hymenobacteraceae</taxon>
        <taxon>Pontibacter</taxon>
    </lineage>
</organism>
<evidence type="ECO:0000313" key="6">
    <source>
        <dbReference type="Proteomes" id="UP000198724"/>
    </source>
</evidence>
<dbReference type="PANTHER" id="PTHR43212:SF3">
    <property type="entry name" value="QUERCETIN 2,3-DIOXYGENASE"/>
    <property type="match status" value="1"/>
</dbReference>
<feature type="domain" description="Pirin N-terminal" evidence="3">
    <location>
        <begin position="63"/>
        <end position="165"/>
    </location>
</feature>
<evidence type="ECO:0000259" key="3">
    <source>
        <dbReference type="Pfam" id="PF02678"/>
    </source>
</evidence>
<dbReference type="AlphaFoldDB" id="A0A1I2XE69"/>
<dbReference type="SUPFAM" id="SSF51182">
    <property type="entry name" value="RmlC-like cupins"/>
    <property type="match status" value="1"/>
</dbReference>
<dbReference type="Proteomes" id="UP000198724">
    <property type="component" value="Unassembled WGS sequence"/>
</dbReference>
<dbReference type="STRING" id="1436961.SAMN05421739_1067"/>
<evidence type="ECO:0008006" key="7">
    <source>
        <dbReference type="Google" id="ProtNLM"/>
    </source>
</evidence>
<reference evidence="6" key="1">
    <citation type="submission" date="2016-10" db="EMBL/GenBank/DDBJ databases">
        <authorList>
            <person name="Varghese N."/>
            <person name="Submissions S."/>
        </authorList>
    </citation>
    <scope>NUCLEOTIDE SEQUENCE [LARGE SCALE GENOMIC DNA]</scope>
    <source>
        <strain evidence="6">LP51</strain>
    </source>
</reference>
<dbReference type="Pfam" id="PF17954">
    <property type="entry name" value="Pirin_C_2"/>
    <property type="match status" value="1"/>
</dbReference>
<dbReference type="InterPro" id="IPR012093">
    <property type="entry name" value="Pirin"/>
</dbReference>
<dbReference type="InterPro" id="IPR041602">
    <property type="entry name" value="Quercetinase_C"/>
</dbReference>
<feature type="domain" description="Quercetin 2,3-dioxygenase C-terminal cupin" evidence="4">
    <location>
        <begin position="202"/>
        <end position="279"/>
    </location>
</feature>
<name>A0A1I2XE69_9BACT</name>
<evidence type="ECO:0000256" key="1">
    <source>
        <dbReference type="ARBA" id="ARBA00008416"/>
    </source>
</evidence>
<evidence type="ECO:0000256" key="2">
    <source>
        <dbReference type="RuleBase" id="RU003457"/>
    </source>
</evidence>